<sequence>MFMLQPKSTFSIYLWKDNEKLNFENKLKKILRYLIDDSLEIYNKLPAFMEKGLNEDEINLNIERRVKNLILVEQKMSKALSSGTFERFSNWDEPEFI</sequence>
<organism evidence="1 2">
    <name type="scientific">Meloidogyne enterolobii</name>
    <name type="common">Root-knot nematode worm</name>
    <name type="synonym">Meloidogyne mayaguensis</name>
    <dbReference type="NCBI Taxonomy" id="390850"/>
    <lineage>
        <taxon>Eukaryota</taxon>
        <taxon>Metazoa</taxon>
        <taxon>Ecdysozoa</taxon>
        <taxon>Nematoda</taxon>
        <taxon>Chromadorea</taxon>
        <taxon>Rhabditida</taxon>
        <taxon>Tylenchina</taxon>
        <taxon>Tylenchomorpha</taxon>
        <taxon>Tylenchoidea</taxon>
        <taxon>Meloidogynidae</taxon>
        <taxon>Meloidogyninae</taxon>
        <taxon>Meloidogyne</taxon>
    </lineage>
</organism>
<protein>
    <submittedName>
        <fullName evidence="1">Uncharacterized protein</fullName>
    </submittedName>
</protein>
<evidence type="ECO:0000313" key="2">
    <source>
        <dbReference type="Proteomes" id="UP000580250"/>
    </source>
</evidence>
<accession>A0A6V7XI09</accession>
<comment type="caution">
    <text evidence="1">The sequence shown here is derived from an EMBL/GenBank/DDBJ whole genome shotgun (WGS) entry which is preliminary data.</text>
</comment>
<evidence type="ECO:0000313" key="1">
    <source>
        <dbReference type="EMBL" id="CAD2198908.1"/>
    </source>
</evidence>
<proteinExistence type="predicted"/>
<gene>
    <name evidence="1" type="ORF">MENT_LOCUS52265</name>
</gene>
<dbReference type="Proteomes" id="UP000580250">
    <property type="component" value="Unassembled WGS sequence"/>
</dbReference>
<dbReference type="AlphaFoldDB" id="A0A6V7XI09"/>
<name>A0A6V7XI09_MELEN</name>
<reference evidence="1 2" key="1">
    <citation type="submission" date="2020-08" db="EMBL/GenBank/DDBJ databases">
        <authorList>
            <person name="Koutsovoulos G."/>
            <person name="Danchin GJ E."/>
        </authorList>
    </citation>
    <scope>NUCLEOTIDE SEQUENCE [LARGE SCALE GENOMIC DNA]</scope>
</reference>
<dbReference type="EMBL" id="CAJEWN010001622">
    <property type="protein sequence ID" value="CAD2198908.1"/>
    <property type="molecule type" value="Genomic_DNA"/>
</dbReference>